<keyword evidence="2" id="KW-1185">Reference proteome</keyword>
<dbReference type="Proteomes" id="UP000054144">
    <property type="component" value="Unassembled WGS sequence"/>
</dbReference>
<dbReference type="AlphaFoldDB" id="A0A0D7AKH0"/>
<protein>
    <submittedName>
        <fullName evidence="1">Uncharacterized protein</fullName>
    </submittedName>
</protein>
<dbReference type="EMBL" id="KN881644">
    <property type="protein sequence ID" value="KIY52360.1"/>
    <property type="molecule type" value="Genomic_DNA"/>
</dbReference>
<gene>
    <name evidence="1" type="ORF">FISHEDRAFT_70043</name>
</gene>
<name>A0A0D7AKH0_9AGAR</name>
<evidence type="ECO:0000313" key="2">
    <source>
        <dbReference type="Proteomes" id="UP000054144"/>
    </source>
</evidence>
<organism evidence="1 2">
    <name type="scientific">Fistulina hepatica ATCC 64428</name>
    <dbReference type="NCBI Taxonomy" id="1128425"/>
    <lineage>
        <taxon>Eukaryota</taxon>
        <taxon>Fungi</taxon>
        <taxon>Dikarya</taxon>
        <taxon>Basidiomycota</taxon>
        <taxon>Agaricomycotina</taxon>
        <taxon>Agaricomycetes</taxon>
        <taxon>Agaricomycetidae</taxon>
        <taxon>Agaricales</taxon>
        <taxon>Fistulinaceae</taxon>
        <taxon>Fistulina</taxon>
    </lineage>
</organism>
<proteinExistence type="predicted"/>
<reference evidence="1 2" key="1">
    <citation type="journal article" date="2015" name="Fungal Genet. Biol.">
        <title>Evolution of novel wood decay mechanisms in Agaricales revealed by the genome sequences of Fistulina hepatica and Cylindrobasidium torrendii.</title>
        <authorList>
            <person name="Floudas D."/>
            <person name="Held B.W."/>
            <person name="Riley R."/>
            <person name="Nagy L.G."/>
            <person name="Koehler G."/>
            <person name="Ransdell A.S."/>
            <person name="Younus H."/>
            <person name="Chow J."/>
            <person name="Chiniquy J."/>
            <person name="Lipzen A."/>
            <person name="Tritt A."/>
            <person name="Sun H."/>
            <person name="Haridas S."/>
            <person name="LaButti K."/>
            <person name="Ohm R.A."/>
            <person name="Kues U."/>
            <person name="Blanchette R.A."/>
            <person name="Grigoriev I.V."/>
            <person name="Minto R.E."/>
            <person name="Hibbett D.S."/>
        </authorList>
    </citation>
    <scope>NUCLEOTIDE SEQUENCE [LARGE SCALE GENOMIC DNA]</scope>
    <source>
        <strain evidence="1 2">ATCC 64428</strain>
    </source>
</reference>
<evidence type="ECO:0000313" key="1">
    <source>
        <dbReference type="EMBL" id="KIY52360.1"/>
    </source>
</evidence>
<sequence>MELSQHRHRGSAFRTSSPTFRALAIEERAGGALSGDGGVCTKLTVDAPRRPTTLFAAAFACSRLLFGFFATLTLRGPSASKTDSVGSRRSGRVVVWAKPAAWLSASVQVEQQTLVGVITTAGTVTSMKSRAWNLQSKRTGKQPQKVAGS</sequence>
<accession>A0A0D7AKH0</accession>